<organism evidence="2 3">
    <name type="scientific">Kordia aestuariivivens</name>
    <dbReference type="NCBI Taxonomy" id="2759037"/>
    <lineage>
        <taxon>Bacteria</taxon>
        <taxon>Pseudomonadati</taxon>
        <taxon>Bacteroidota</taxon>
        <taxon>Flavobacteriia</taxon>
        <taxon>Flavobacteriales</taxon>
        <taxon>Flavobacteriaceae</taxon>
        <taxon>Kordia</taxon>
    </lineage>
</organism>
<dbReference type="InterPro" id="IPR011083">
    <property type="entry name" value="Phage_tail_collar_dom"/>
</dbReference>
<gene>
    <name evidence="2" type="ORF">H2O64_19870</name>
</gene>
<keyword evidence="3" id="KW-1185">Reference proteome</keyword>
<comment type="caution">
    <text evidence="2">The sequence shown here is derived from an EMBL/GenBank/DDBJ whole genome shotgun (WGS) entry which is preliminary data.</text>
</comment>
<dbReference type="Pfam" id="PF07484">
    <property type="entry name" value="Collar"/>
    <property type="match status" value="1"/>
</dbReference>
<protein>
    <submittedName>
        <fullName evidence="2">Tail fiber protein</fullName>
    </submittedName>
</protein>
<evidence type="ECO:0000313" key="3">
    <source>
        <dbReference type="Proteomes" id="UP000619238"/>
    </source>
</evidence>
<dbReference type="Proteomes" id="UP000619238">
    <property type="component" value="Unassembled WGS sequence"/>
</dbReference>
<name>A0ABR7QEF2_9FLAO</name>
<dbReference type="EMBL" id="JACGWS010000015">
    <property type="protein sequence ID" value="MBC8756940.1"/>
    <property type="molecule type" value="Genomic_DNA"/>
</dbReference>
<evidence type="ECO:0000259" key="1">
    <source>
        <dbReference type="Pfam" id="PF07484"/>
    </source>
</evidence>
<evidence type="ECO:0000313" key="2">
    <source>
        <dbReference type="EMBL" id="MBC8756940.1"/>
    </source>
</evidence>
<proteinExistence type="predicted"/>
<dbReference type="Gene3D" id="3.90.1340.10">
    <property type="entry name" value="Phage tail collar domain"/>
    <property type="match status" value="1"/>
</dbReference>
<feature type="domain" description="Phage tail collar" evidence="1">
    <location>
        <begin position="5"/>
        <end position="61"/>
    </location>
</feature>
<accession>A0ABR7QEF2</accession>
<reference evidence="2 3" key="1">
    <citation type="submission" date="2020-07" db="EMBL/GenBank/DDBJ databases">
        <title>Description of Kordia aestuariivivens sp. nov., isolated from a tidal flat.</title>
        <authorList>
            <person name="Park S."/>
            <person name="Yoon J.-H."/>
        </authorList>
    </citation>
    <scope>NUCLEOTIDE SEQUENCE [LARGE SCALE GENOMIC DNA]</scope>
    <source>
        <strain evidence="2 3">YSTF-M3</strain>
    </source>
</reference>
<dbReference type="InterPro" id="IPR037053">
    <property type="entry name" value="Phage_tail_collar_dom_sf"/>
</dbReference>
<sequence length="171" mass="17496">MPMIGEIKTVSFATVPSGWAKCDGQLLNISDYGVLFNLIGTTYGGDGTTTFALPDLRGRSPIHIGNGPGLSAINLGQSDGAETKVLGVTELPSHTHSGAIKVSNVIADDDVAGSNVSIGASEIYVESAANTDLATGTVTLSDTGDGQAFDIRNPFLGSNYIIALEGIDPLA</sequence>
<dbReference type="SUPFAM" id="SSF88874">
    <property type="entry name" value="Receptor-binding domain of short tail fibre protein gp12"/>
    <property type="match status" value="1"/>
</dbReference>